<evidence type="ECO:0000256" key="9">
    <source>
        <dbReference type="ARBA" id="ARBA00039733"/>
    </source>
</evidence>
<comment type="similarity">
    <text evidence="2 10 13">Belongs to the SecY/SEC61-alpha family.</text>
</comment>
<dbReference type="GO" id="GO:0065002">
    <property type="term" value="P:intracellular protein transmembrane transport"/>
    <property type="evidence" value="ECO:0007669"/>
    <property type="project" value="UniProtKB-UniRule"/>
</dbReference>
<dbReference type="STRING" id="1798553.A3H70_04400"/>
<feature type="transmembrane region" description="Helical" evidence="10">
    <location>
        <begin position="268"/>
        <end position="291"/>
    </location>
</feature>
<dbReference type="PIRSF" id="PIRSF004557">
    <property type="entry name" value="SecY"/>
    <property type="match status" value="1"/>
</dbReference>
<evidence type="ECO:0000256" key="13">
    <source>
        <dbReference type="RuleBase" id="RU004349"/>
    </source>
</evidence>
<evidence type="ECO:0000256" key="7">
    <source>
        <dbReference type="ARBA" id="ARBA00023010"/>
    </source>
</evidence>
<dbReference type="GO" id="GO:0043952">
    <property type="term" value="P:protein transport by the Sec complex"/>
    <property type="evidence" value="ECO:0007669"/>
    <property type="project" value="UniProtKB-UniRule"/>
</dbReference>
<dbReference type="InterPro" id="IPR026593">
    <property type="entry name" value="SecY"/>
</dbReference>
<evidence type="ECO:0000256" key="11">
    <source>
        <dbReference type="RuleBase" id="RU000537"/>
    </source>
</evidence>
<dbReference type="PANTHER" id="PTHR10906">
    <property type="entry name" value="SECY/SEC61-ALPHA FAMILY MEMBER"/>
    <property type="match status" value="1"/>
</dbReference>
<gene>
    <name evidence="10" type="primary">secY</name>
    <name evidence="14" type="ORF">A3H70_04400</name>
</gene>
<feature type="transmembrane region" description="Helical" evidence="10">
    <location>
        <begin position="311"/>
        <end position="334"/>
    </location>
</feature>
<dbReference type="GO" id="GO:0005886">
    <property type="term" value="C:plasma membrane"/>
    <property type="evidence" value="ECO:0007669"/>
    <property type="project" value="UniProtKB-SubCell"/>
</dbReference>
<dbReference type="SUPFAM" id="SSF103491">
    <property type="entry name" value="Preprotein translocase SecY subunit"/>
    <property type="match status" value="1"/>
</dbReference>
<comment type="subunit">
    <text evidence="10">Component of the Sec protein translocase complex. Heterotrimer consisting of SecY, SecE and SecG subunits. The heterotrimers can form oligomers, although 1 heterotrimer is thought to be able to translocate proteins. Interacts with the ribosome. Interacts with SecDF, and other proteins may be involved. Interacts with SecA.</text>
</comment>
<dbReference type="GO" id="GO:0006605">
    <property type="term" value="P:protein targeting"/>
    <property type="evidence" value="ECO:0007669"/>
    <property type="project" value="UniProtKB-UniRule"/>
</dbReference>
<keyword evidence="7 10" id="KW-0811">Translocation</keyword>
<dbReference type="PROSITE" id="PS00755">
    <property type="entry name" value="SECY_1"/>
    <property type="match status" value="1"/>
</dbReference>
<dbReference type="EMBL" id="MHKO01000030">
    <property type="protein sequence ID" value="OGY92058.1"/>
    <property type="molecule type" value="Genomic_DNA"/>
</dbReference>
<feature type="transmembrane region" description="Helical" evidence="10">
    <location>
        <begin position="370"/>
        <end position="388"/>
    </location>
</feature>
<dbReference type="PRINTS" id="PR00303">
    <property type="entry name" value="SECYTRNLCASE"/>
</dbReference>
<reference evidence="14 15" key="1">
    <citation type="journal article" date="2016" name="Nat. Commun.">
        <title>Thousands of microbial genomes shed light on interconnected biogeochemical processes in an aquifer system.</title>
        <authorList>
            <person name="Anantharaman K."/>
            <person name="Brown C.T."/>
            <person name="Hug L.A."/>
            <person name="Sharon I."/>
            <person name="Castelle C.J."/>
            <person name="Probst A.J."/>
            <person name="Thomas B.C."/>
            <person name="Singh A."/>
            <person name="Wilkins M.J."/>
            <person name="Karaoz U."/>
            <person name="Brodie E.L."/>
            <person name="Williams K.H."/>
            <person name="Hubbard S.S."/>
            <person name="Banfield J.F."/>
        </authorList>
    </citation>
    <scope>NUCLEOTIDE SEQUENCE [LARGE SCALE GENOMIC DNA]</scope>
</reference>
<evidence type="ECO:0000256" key="2">
    <source>
        <dbReference type="ARBA" id="ARBA00005751"/>
    </source>
</evidence>
<keyword evidence="4 10" id="KW-0812">Transmembrane</keyword>
<dbReference type="InterPro" id="IPR023201">
    <property type="entry name" value="SecY_dom_sf"/>
</dbReference>
<keyword evidence="10" id="KW-1003">Cell membrane</keyword>
<keyword evidence="5 10" id="KW-0653">Protein transport</keyword>
<sequence>MLSAKLKQIWESKDLRKDILFVLGLLVVFRLAAHIPVPGVDVGGLRAFFNSNQILGLLNLFTGGGLENFSIVMLGVGPYITSSIIFQLLAMIIPKLDEMQKESEAGRQKINQWTRLATVPLALLQSYGTIMILQRAGGGQAGSLVGAIGAWQLAVAMVTVTAGTVFLMWLGELISERKIGNGISLLIFAGIVTGLPSAILRFASTYDSSQLINVIVFVVIALVTVAGVVFITEGQRNIPVTYSKFIRGGAMMGGSQSHLPLRVNQAGVIPIIFAISLIMMPTLVAQFFITSTVPALAQFSEFIIRLFRDNLLVYGILYFILVFGFTYFYTAVIFKPDQIAENLQKQGGFIHGIRPGPETSHYLAAVSNRILLAGGLFLGLIAILPLILQNFTGQNLVIGGTSLLIVVSVVIETVKQIDSQLVMRDYERF</sequence>
<proteinExistence type="inferred from homology"/>
<comment type="caution">
    <text evidence="14">The sequence shown here is derived from an EMBL/GenBank/DDBJ whole genome shotgun (WGS) entry which is preliminary data.</text>
</comment>
<evidence type="ECO:0000256" key="8">
    <source>
        <dbReference type="ARBA" id="ARBA00023136"/>
    </source>
</evidence>
<keyword evidence="6 10" id="KW-1133">Transmembrane helix</keyword>
<feature type="transmembrane region" description="Helical" evidence="10">
    <location>
        <begin position="20"/>
        <end position="37"/>
    </location>
</feature>
<dbReference type="NCBIfam" id="TIGR00967">
    <property type="entry name" value="3a0501s007"/>
    <property type="match status" value="1"/>
</dbReference>
<dbReference type="FunFam" id="1.10.3370.10:FF:000001">
    <property type="entry name" value="Preprotein translocase subunit SecY"/>
    <property type="match status" value="1"/>
</dbReference>
<evidence type="ECO:0000256" key="12">
    <source>
        <dbReference type="RuleBase" id="RU003484"/>
    </source>
</evidence>
<protein>
    <recommendedName>
        <fullName evidence="9 10">Protein translocase subunit SecY</fullName>
    </recommendedName>
</protein>
<evidence type="ECO:0000313" key="15">
    <source>
        <dbReference type="Proteomes" id="UP000178109"/>
    </source>
</evidence>
<comment type="function">
    <text evidence="10 11">The central subunit of the protein translocation channel SecYEG. Consists of two halves formed by TMs 1-5 and 6-10. These two domains form a lateral gate at the front which open onto the bilayer between TMs 2 and 7, and are clamped together by SecE at the back. The channel is closed by both a pore ring composed of hydrophobic SecY resides and a short helix (helix 2A) on the extracellular side of the membrane which forms a plug. The plug probably moves laterally to allow the channel to open. The ring and the pore may move independently.</text>
</comment>
<organism evidence="14 15">
    <name type="scientific">Candidatus Komeilibacteria bacterium RIFCSPLOWO2_02_FULL_48_11</name>
    <dbReference type="NCBI Taxonomy" id="1798553"/>
    <lineage>
        <taxon>Bacteria</taxon>
        <taxon>Candidatus Komeiliibacteriota</taxon>
    </lineage>
</organism>
<feature type="transmembrane region" description="Helical" evidence="10">
    <location>
        <begin position="69"/>
        <end position="93"/>
    </location>
</feature>
<evidence type="ECO:0000256" key="6">
    <source>
        <dbReference type="ARBA" id="ARBA00022989"/>
    </source>
</evidence>
<keyword evidence="3 10" id="KW-0813">Transport</keyword>
<feature type="transmembrane region" description="Helical" evidence="10">
    <location>
        <begin position="113"/>
        <end position="133"/>
    </location>
</feature>
<keyword evidence="8 10" id="KW-0472">Membrane</keyword>
<dbReference type="Gene3D" id="1.10.3370.10">
    <property type="entry name" value="SecY subunit domain"/>
    <property type="match status" value="1"/>
</dbReference>
<evidence type="ECO:0000256" key="5">
    <source>
        <dbReference type="ARBA" id="ARBA00022927"/>
    </source>
</evidence>
<feature type="transmembrane region" description="Helical" evidence="10">
    <location>
        <begin position="182"/>
        <end position="204"/>
    </location>
</feature>
<evidence type="ECO:0000256" key="3">
    <source>
        <dbReference type="ARBA" id="ARBA00022448"/>
    </source>
</evidence>
<dbReference type="HAMAP" id="MF_01465">
    <property type="entry name" value="SecY"/>
    <property type="match status" value="1"/>
</dbReference>
<dbReference type="AlphaFoldDB" id="A0A1G2BSV8"/>
<dbReference type="InterPro" id="IPR030659">
    <property type="entry name" value="SecY_CS"/>
</dbReference>
<dbReference type="Pfam" id="PF00344">
    <property type="entry name" value="SecY"/>
    <property type="match status" value="1"/>
</dbReference>
<name>A0A1G2BSV8_9BACT</name>
<accession>A0A1G2BSV8</accession>
<dbReference type="InterPro" id="IPR002208">
    <property type="entry name" value="SecY/SEC61-alpha"/>
</dbReference>
<comment type="subcellular location">
    <subcellularLocation>
        <location evidence="10">Cell membrane</location>
        <topology evidence="10">Multi-pass membrane protein</topology>
    </subcellularLocation>
    <subcellularLocation>
        <location evidence="1 12">Membrane</location>
        <topology evidence="1 12">Multi-pass membrane protein</topology>
    </subcellularLocation>
</comment>
<evidence type="ECO:0000256" key="10">
    <source>
        <dbReference type="HAMAP-Rule" id="MF_01465"/>
    </source>
</evidence>
<dbReference type="PROSITE" id="PS00756">
    <property type="entry name" value="SECY_2"/>
    <property type="match status" value="1"/>
</dbReference>
<evidence type="ECO:0000256" key="4">
    <source>
        <dbReference type="ARBA" id="ARBA00022692"/>
    </source>
</evidence>
<dbReference type="Proteomes" id="UP000178109">
    <property type="component" value="Unassembled WGS sequence"/>
</dbReference>
<feature type="transmembrane region" description="Helical" evidence="10">
    <location>
        <begin position="145"/>
        <end position="170"/>
    </location>
</feature>
<evidence type="ECO:0000313" key="14">
    <source>
        <dbReference type="EMBL" id="OGY92058.1"/>
    </source>
</evidence>
<evidence type="ECO:0000256" key="1">
    <source>
        <dbReference type="ARBA" id="ARBA00004141"/>
    </source>
</evidence>
<feature type="transmembrane region" description="Helical" evidence="10">
    <location>
        <begin position="394"/>
        <end position="414"/>
    </location>
</feature>
<feature type="transmembrane region" description="Helical" evidence="10">
    <location>
        <begin position="210"/>
        <end position="231"/>
    </location>
</feature>